<name>A0ABD1KPU3_9TELE</name>
<comment type="caution">
    <text evidence="1">The sequence shown here is derived from an EMBL/GenBank/DDBJ whole genome shotgun (WGS) entry which is preliminary data.</text>
</comment>
<evidence type="ECO:0000313" key="2">
    <source>
        <dbReference type="Proteomes" id="UP001591681"/>
    </source>
</evidence>
<sequence>MALAAVAAESNQNAAAIMHIQGILFPQIVLSHTHKLCNWLLKNVNITAAQLCHLAKHLAGQRLEERFEALHCEVSSELHYLRTLLLPSSSPGPSSSLCLPSMSKPHSIHPQNQPGLSHIAQELYHSRRILWEQIGALREEVHDIQHQLSKEDMQRRLTERFSKDQVRDAVMLAFVYEICLVLYRADISQLQKSLKKITISKGKAPKKSGRVFKPLTKSSLISDSDDSSTQLGMTARKAIKEISPTAR</sequence>
<dbReference type="Proteomes" id="UP001591681">
    <property type="component" value="Unassembled WGS sequence"/>
</dbReference>
<accession>A0ABD1KPU3</accession>
<dbReference type="EMBL" id="JBHFQA010000003">
    <property type="protein sequence ID" value="KAL2101016.1"/>
    <property type="molecule type" value="Genomic_DNA"/>
</dbReference>
<keyword evidence="2" id="KW-1185">Reference proteome</keyword>
<reference evidence="1 2" key="1">
    <citation type="submission" date="2024-09" db="EMBL/GenBank/DDBJ databases">
        <title>A chromosome-level genome assembly of Gray's grenadier anchovy, Coilia grayii.</title>
        <authorList>
            <person name="Fu Z."/>
        </authorList>
    </citation>
    <scope>NUCLEOTIDE SEQUENCE [LARGE SCALE GENOMIC DNA]</scope>
    <source>
        <strain evidence="1">G4</strain>
        <tissue evidence="1">Muscle</tissue>
    </source>
</reference>
<dbReference type="AlphaFoldDB" id="A0ABD1KPU3"/>
<evidence type="ECO:0000313" key="1">
    <source>
        <dbReference type="EMBL" id="KAL2101016.1"/>
    </source>
</evidence>
<proteinExistence type="predicted"/>
<gene>
    <name evidence="1" type="ORF">ACEWY4_002777</name>
</gene>
<protein>
    <submittedName>
        <fullName evidence="1">Uncharacterized protein</fullName>
    </submittedName>
</protein>
<organism evidence="1 2">
    <name type="scientific">Coilia grayii</name>
    <name type="common">Gray's grenadier anchovy</name>
    <dbReference type="NCBI Taxonomy" id="363190"/>
    <lineage>
        <taxon>Eukaryota</taxon>
        <taxon>Metazoa</taxon>
        <taxon>Chordata</taxon>
        <taxon>Craniata</taxon>
        <taxon>Vertebrata</taxon>
        <taxon>Euteleostomi</taxon>
        <taxon>Actinopterygii</taxon>
        <taxon>Neopterygii</taxon>
        <taxon>Teleostei</taxon>
        <taxon>Clupei</taxon>
        <taxon>Clupeiformes</taxon>
        <taxon>Clupeoidei</taxon>
        <taxon>Engraulidae</taxon>
        <taxon>Coilinae</taxon>
        <taxon>Coilia</taxon>
    </lineage>
</organism>